<organism evidence="3 4">
    <name type="scientific">Operophtera brumata</name>
    <name type="common">Winter moth</name>
    <name type="synonym">Phalaena brumata</name>
    <dbReference type="NCBI Taxonomy" id="104452"/>
    <lineage>
        <taxon>Eukaryota</taxon>
        <taxon>Metazoa</taxon>
        <taxon>Ecdysozoa</taxon>
        <taxon>Arthropoda</taxon>
        <taxon>Hexapoda</taxon>
        <taxon>Insecta</taxon>
        <taxon>Pterygota</taxon>
        <taxon>Neoptera</taxon>
        <taxon>Endopterygota</taxon>
        <taxon>Lepidoptera</taxon>
        <taxon>Glossata</taxon>
        <taxon>Ditrysia</taxon>
        <taxon>Geometroidea</taxon>
        <taxon>Geometridae</taxon>
        <taxon>Larentiinae</taxon>
        <taxon>Operophtera</taxon>
    </lineage>
</organism>
<proteinExistence type="predicted"/>
<feature type="region of interest" description="Disordered" evidence="2">
    <location>
        <begin position="1224"/>
        <end position="1290"/>
    </location>
</feature>
<feature type="region of interest" description="Disordered" evidence="2">
    <location>
        <begin position="670"/>
        <end position="703"/>
    </location>
</feature>
<accession>A0A0L7KXX1</accession>
<feature type="compositionally biased region" description="Basic and acidic residues" evidence="2">
    <location>
        <begin position="140"/>
        <end position="152"/>
    </location>
</feature>
<evidence type="ECO:0000256" key="1">
    <source>
        <dbReference type="SAM" id="Coils"/>
    </source>
</evidence>
<protein>
    <recommendedName>
        <fullName evidence="5">Supervillin</fullName>
    </recommendedName>
</protein>
<feature type="non-terminal residue" evidence="3">
    <location>
        <position position="1"/>
    </location>
</feature>
<dbReference type="STRING" id="104452.A0A0L7KXX1"/>
<feature type="region of interest" description="Disordered" evidence="2">
    <location>
        <begin position="525"/>
        <end position="552"/>
    </location>
</feature>
<feature type="region of interest" description="Disordered" evidence="2">
    <location>
        <begin position="567"/>
        <end position="637"/>
    </location>
</feature>
<sequence length="1432" mass="159686">TVAKTKNRRSLETSHIKTESSLPSSKTSPNHLKPTISSSLGIKTSHLKTSPTSTPQKPNERRRINETGSKPSCIPLSRKSTDKTIRTSTSPVKQDLTRDTPSKQEYKSKLESPRGKPVRKSPEKAKSDTESNRIGRRNRAQKDSESLSEKYHYSKKRLTSLENNSPRDTNGTRNVSPKRLLNGGSKAESKSETRTSGVEDFKATMKMTTLHERRPHTSRLSQEMDSLAALTKQTLDRVNKLSSNLTSNKLNIDTPETRYESMFVLKPEQRNNNHAINYGLINDRPFQPRGVTERLRDIDTAAQRLIDFEKQSAMFSDLNNDTSSQNRRLEGLSISCNHTPVSILKRKSIHEDNNNSSNSNQAIASPPVTFSPSVIEPRNGRSDSRQRAGILKKRRSLDESQVARRRSCSPEVSFADDGSPDTNKPILKNRRSSLEDIIRNRSPDGQIQGILKRKMSREEDLHTDELSNGSPEPHGILKRKSNSSSSSSTTSSHVSIAQAVLLAAAGGAELVDDDKETVRPILKKKSFSEERHSPDIIHYETPRPILKKKSTEHDEYDFDLPKKPILKSSRNRLSGDEGHASSFDLSEDDRSSRRPSLLRSRTSDHSGSECETAMRPILKQRGSSLTRERSQSPRPRLSFCADNDANISVTNFSSDAIELLAAGPRRLNLAPAPEPALDPEGSYPSAVLRRRNLRPKSNPRSKSLACDVNDELLSILNNRRLKVDENCKSGRYEWPRNRQDIPENYQKSFPSIASRIKSMEQALSPRDQPSTSRAKNRDKERYKTQPITVEEMRSISSSLEPGQASFQAFGQAGCSFPSRAVESGVAPVARVAFPITAEPERDPFAEFAKTLDSPPYGVSSFSLKSPTSVSCLSDGAGAKDDSYGEATFLDIENIVKKQSTLDEIELEVNKVRNALDEDSRALEDDDRHQAEADNWSLNVSCDSGVYNRASSRDSGPHSGHSSNEWSSPTIERNLIAMDRARKSTECDRSPEGSDDEENRSAFAMGLAKSSSVVARASMWQQLQQQAKGSPKPLIRHSRSKIKDGPAVTDRFKTQPISFTPPEPKVEEQSDPSLAQSKSTANVLDRDEDAKLDEDDPAKMSLGDKMKMFNAKLTHKPPMAGLPKNREERVLRASRLRTMPVLASQVQEAMEQNERLTKSLIHEDVPRNPGFQLKMELFRSASAKNTSLEYLMRENAKFRSLDLDDDSPTERSQRMITPEVRGILKSGSTVVPKPKTLAKGESSEVNDETSASTVSSSEKSCSSSDSSDDIPDPKPRRFRKNNKLKSSLTVSDIPRHQDAFPRKIQLPAANEFKERLTQANNPDVKIPMLAKLGRKPAIEAKIEDESRFIRVVKEPVQLGKLRRPIDKGLSLEESPPPMMKISQLNQAAKAKFFGVTEPEKKVKTVDELAACQVEVKLAIQTERSSLVHTMFGR</sequence>
<feature type="non-terminal residue" evidence="3">
    <location>
        <position position="1432"/>
    </location>
</feature>
<feature type="region of interest" description="Disordered" evidence="2">
    <location>
        <begin position="1"/>
        <end position="199"/>
    </location>
</feature>
<name>A0A0L7KXX1_OPEBR</name>
<comment type="caution">
    <text evidence="3">The sequence shown here is derived from an EMBL/GenBank/DDBJ whole genome shotgun (WGS) entry which is preliminary data.</text>
</comment>
<feature type="compositionally biased region" description="Polar residues" evidence="2">
    <location>
        <begin position="956"/>
        <end position="970"/>
    </location>
</feature>
<evidence type="ECO:0008006" key="5">
    <source>
        <dbReference type="Google" id="ProtNLM"/>
    </source>
</evidence>
<feature type="compositionally biased region" description="Basic and acidic residues" evidence="2">
    <location>
        <begin position="526"/>
        <end position="541"/>
    </location>
</feature>
<evidence type="ECO:0000313" key="4">
    <source>
        <dbReference type="Proteomes" id="UP000037510"/>
    </source>
</evidence>
<dbReference type="Proteomes" id="UP000037510">
    <property type="component" value="Unassembled WGS sequence"/>
</dbReference>
<feature type="region of interest" description="Disordered" evidence="2">
    <location>
        <begin position="350"/>
        <end position="490"/>
    </location>
</feature>
<feature type="compositionally biased region" description="Polar residues" evidence="2">
    <location>
        <begin position="160"/>
        <end position="175"/>
    </location>
</feature>
<evidence type="ECO:0000313" key="3">
    <source>
        <dbReference type="EMBL" id="KOB68118.1"/>
    </source>
</evidence>
<feature type="compositionally biased region" description="Basic and acidic residues" evidence="2">
    <location>
        <begin position="456"/>
        <end position="465"/>
    </location>
</feature>
<feature type="region of interest" description="Disordered" evidence="2">
    <location>
        <begin position="1022"/>
        <end position="1100"/>
    </location>
</feature>
<feature type="coiled-coil region" evidence="1">
    <location>
        <begin position="894"/>
        <end position="921"/>
    </location>
</feature>
<feature type="compositionally biased region" description="Polar residues" evidence="2">
    <location>
        <begin position="1070"/>
        <end position="1081"/>
    </location>
</feature>
<feature type="compositionally biased region" description="Basic and acidic residues" evidence="2">
    <location>
        <begin position="95"/>
        <end position="133"/>
    </location>
</feature>
<reference evidence="3 4" key="1">
    <citation type="journal article" date="2015" name="Genome Biol. Evol.">
        <title>The genome of winter moth (Operophtera brumata) provides a genomic perspective on sexual dimorphism and phenology.</title>
        <authorList>
            <person name="Derks M.F."/>
            <person name="Smit S."/>
            <person name="Salis L."/>
            <person name="Schijlen E."/>
            <person name="Bossers A."/>
            <person name="Mateman C."/>
            <person name="Pijl A.S."/>
            <person name="de Ridder D."/>
            <person name="Groenen M.A."/>
            <person name="Visser M.E."/>
            <person name="Megens H.J."/>
        </authorList>
    </citation>
    <scope>NUCLEOTIDE SEQUENCE [LARGE SCALE GENOMIC DNA]</scope>
    <source>
        <strain evidence="3">WM2013NL</strain>
        <tissue evidence="3">Head and thorax</tissue>
    </source>
</reference>
<feature type="compositionally biased region" description="Polar residues" evidence="2">
    <location>
        <begin position="19"/>
        <end position="57"/>
    </location>
</feature>
<feature type="compositionally biased region" description="Basic and acidic residues" evidence="2">
    <location>
        <begin position="9"/>
        <end position="18"/>
    </location>
</feature>
<evidence type="ECO:0000256" key="2">
    <source>
        <dbReference type="SAM" id="MobiDB-lite"/>
    </source>
</evidence>
<feature type="region of interest" description="Disordered" evidence="2">
    <location>
        <begin position="947"/>
        <end position="970"/>
    </location>
</feature>
<keyword evidence="4" id="KW-1185">Reference proteome</keyword>
<feature type="compositionally biased region" description="Low complexity" evidence="2">
    <location>
        <begin position="1249"/>
        <end position="1264"/>
    </location>
</feature>
<feature type="compositionally biased region" description="Basic and acidic residues" evidence="2">
    <location>
        <begin position="187"/>
        <end position="199"/>
    </location>
</feature>
<gene>
    <name evidence="3" type="ORF">OBRU01_18772</name>
</gene>
<feature type="compositionally biased region" description="Basic residues" evidence="2">
    <location>
        <begin position="688"/>
        <end position="699"/>
    </location>
</feature>
<keyword evidence="1" id="KW-0175">Coiled coil</keyword>
<feature type="region of interest" description="Disordered" evidence="2">
    <location>
        <begin position="759"/>
        <end position="781"/>
    </location>
</feature>
<feature type="compositionally biased region" description="Basic and acidic residues" evidence="2">
    <location>
        <begin position="432"/>
        <end position="442"/>
    </location>
</feature>
<dbReference type="EMBL" id="JTDY01004468">
    <property type="protein sequence ID" value="KOB68118.1"/>
    <property type="molecule type" value="Genomic_DNA"/>
</dbReference>